<dbReference type="Pfam" id="PF01833">
    <property type="entry name" value="TIG"/>
    <property type="match status" value="3"/>
</dbReference>
<dbReference type="InterPro" id="IPR002909">
    <property type="entry name" value="IPT_dom"/>
</dbReference>
<dbReference type="RefSeq" id="WP_102757265.1">
    <property type="nucleotide sequence ID" value="NZ_CP025791.1"/>
</dbReference>
<organism evidence="3 4">
    <name type="scientific">Flavivirga eckloniae</name>
    <dbReference type="NCBI Taxonomy" id="1803846"/>
    <lineage>
        <taxon>Bacteria</taxon>
        <taxon>Pseudomonadati</taxon>
        <taxon>Bacteroidota</taxon>
        <taxon>Flavobacteriia</taxon>
        <taxon>Flavobacteriales</taxon>
        <taxon>Flavobacteriaceae</taxon>
        <taxon>Flavivirga</taxon>
    </lineage>
</organism>
<name>A0A2K9PU99_9FLAO</name>
<dbReference type="Proteomes" id="UP000235826">
    <property type="component" value="Chromosome"/>
</dbReference>
<gene>
    <name evidence="3" type="ORF">C1H87_18635</name>
</gene>
<keyword evidence="1" id="KW-0732">Signal</keyword>
<proteinExistence type="predicted"/>
<sequence>MKTYIKKVYALCLGVFTFIGIMVLSCDDVDYTQLNLPPAIEQVTISNITPTSGDIGTKVIVNGTNFSATPSNNKVNINGIFAEVIEATPSTSITIEIPEGATTGAIVVAHGNFSTEGPTFTVVDVPAISEVDPERAGEGDQITISGTKFSATPSENTVFINGLEATVTASTETSIVTTIPVGSEAGMGDITVTVNGQTGTYSNFIVTPVITTVDPLLGDVGTPVTITGTGFSTTPEDNMVSFNGTPALVTASTATSINTSIPVGARSGIVSVTVNTVTVEGPEFVIGTKLVIPISVEEDDVEESTVNGLMNLDSGDLELGELDTGFEGTDGDGLPNIGLRFINVQIPQGANITDANIQFTADSSAGTDPVELTIYGEAVDNAAPYTLTNGDLSARTLTTTREVWTITETWATDDKLPAQQTVDLSSIVQEIVNRPGWVSGNSINFIMKATGVSVAPTSTSQGREAEGFSDTTPEDTPELTVIFN</sequence>
<feature type="domain" description="IPT/TIG" evidence="2">
    <location>
        <begin position="208"/>
        <end position="278"/>
    </location>
</feature>
<evidence type="ECO:0000259" key="2">
    <source>
        <dbReference type="Pfam" id="PF01833"/>
    </source>
</evidence>
<evidence type="ECO:0000313" key="4">
    <source>
        <dbReference type="Proteomes" id="UP000235826"/>
    </source>
</evidence>
<accession>A0A2K9PU99</accession>
<dbReference type="Gene3D" id="2.60.40.10">
    <property type="entry name" value="Immunoglobulins"/>
    <property type="match status" value="3"/>
</dbReference>
<feature type="domain" description="IPT/TIG" evidence="2">
    <location>
        <begin position="126"/>
        <end position="201"/>
    </location>
</feature>
<dbReference type="PANTHER" id="PTHR46769:SF2">
    <property type="entry name" value="FIBROCYSTIN-L ISOFORM 2 PRECURSOR-RELATED"/>
    <property type="match status" value="1"/>
</dbReference>
<dbReference type="InterPro" id="IPR052387">
    <property type="entry name" value="Fibrocystin"/>
</dbReference>
<evidence type="ECO:0000256" key="1">
    <source>
        <dbReference type="ARBA" id="ARBA00022729"/>
    </source>
</evidence>
<dbReference type="OrthoDB" id="1165051at2"/>
<dbReference type="EMBL" id="CP025791">
    <property type="protein sequence ID" value="AUP80619.1"/>
    <property type="molecule type" value="Genomic_DNA"/>
</dbReference>
<dbReference type="PANTHER" id="PTHR46769">
    <property type="entry name" value="POLYCYSTIC KIDNEY AND HEPATIC DISEASE 1 (AUTOSOMAL RECESSIVE)-LIKE 1"/>
    <property type="match status" value="1"/>
</dbReference>
<dbReference type="AlphaFoldDB" id="A0A2K9PU99"/>
<dbReference type="InterPro" id="IPR013783">
    <property type="entry name" value="Ig-like_fold"/>
</dbReference>
<reference evidence="3 4" key="1">
    <citation type="submission" date="2018-01" db="EMBL/GenBank/DDBJ databases">
        <title>Complete genome sequence of Flavivirga eckloniae ECD14 isolated from seaweed Ecklonia cava.</title>
        <authorList>
            <person name="Lee J.H."/>
            <person name="Baik K.S."/>
            <person name="Seong C.N."/>
        </authorList>
    </citation>
    <scope>NUCLEOTIDE SEQUENCE [LARGE SCALE GENOMIC DNA]</scope>
    <source>
        <strain evidence="3 4">ECD14</strain>
    </source>
</reference>
<dbReference type="KEGG" id="fek:C1H87_18635"/>
<dbReference type="InterPro" id="IPR014756">
    <property type="entry name" value="Ig_E-set"/>
</dbReference>
<dbReference type="PROSITE" id="PS51257">
    <property type="entry name" value="PROKAR_LIPOPROTEIN"/>
    <property type="match status" value="1"/>
</dbReference>
<dbReference type="SUPFAM" id="SSF81296">
    <property type="entry name" value="E set domains"/>
    <property type="match status" value="3"/>
</dbReference>
<feature type="domain" description="IPT/TIG" evidence="2">
    <location>
        <begin position="44"/>
        <end position="121"/>
    </location>
</feature>
<evidence type="ECO:0000313" key="3">
    <source>
        <dbReference type="EMBL" id="AUP80619.1"/>
    </source>
</evidence>
<protein>
    <recommendedName>
        <fullName evidence="2">IPT/TIG domain-containing protein</fullName>
    </recommendedName>
</protein>
<keyword evidence="4" id="KW-1185">Reference proteome</keyword>